<dbReference type="InterPro" id="IPR003661">
    <property type="entry name" value="HisK_dim/P_dom"/>
</dbReference>
<organism evidence="23 24">
    <name type="scientific">Vibrio natriegens NBRC 15636 = ATCC 14048 = DSM 759</name>
    <dbReference type="NCBI Taxonomy" id="1219067"/>
    <lineage>
        <taxon>Bacteria</taxon>
        <taxon>Pseudomonadati</taxon>
        <taxon>Pseudomonadota</taxon>
        <taxon>Gammaproteobacteria</taxon>
        <taxon>Vibrionales</taxon>
        <taxon>Vibrionaceae</taxon>
        <taxon>Vibrio</taxon>
    </lineage>
</organism>
<evidence type="ECO:0000256" key="14">
    <source>
        <dbReference type="ARBA" id="ARBA00023136"/>
    </source>
</evidence>
<dbReference type="GO" id="GO:0005524">
    <property type="term" value="F:ATP binding"/>
    <property type="evidence" value="ECO:0007669"/>
    <property type="project" value="UniProtKB-KW"/>
</dbReference>
<dbReference type="SUPFAM" id="SSF47226">
    <property type="entry name" value="Histidine-containing phosphotransfer domain, HPT domain"/>
    <property type="match status" value="1"/>
</dbReference>
<evidence type="ECO:0000259" key="19">
    <source>
        <dbReference type="PROSITE" id="PS50109"/>
    </source>
</evidence>
<dbReference type="InterPro" id="IPR004358">
    <property type="entry name" value="Sig_transdc_His_kin-like_C"/>
</dbReference>
<feature type="domain" description="Histidine kinase" evidence="19">
    <location>
        <begin position="292"/>
        <end position="521"/>
    </location>
</feature>
<keyword evidence="24" id="KW-1185">Reference proteome</keyword>
<keyword evidence="12 18" id="KW-1133">Transmembrane helix</keyword>
<dbReference type="InterPro" id="IPR005467">
    <property type="entry name" value="His_kinase_dom"/>
</dbReference>
<evidence type="ECO:0000313" key="24">
    <source>
        <dbReference type="Proteomes" id="UP000092741"/>
    </source>
</evidence>
<dbReference type="InterPro" id="IPR036890">
    <property type="entry name" value="HATPase_C_sf"/>
</dbReference>
<keyword evidence="13" id="KW-0902">Two-component regulatory system</keyword>
<evidence type="ECO:0000313" key="23">
    <source>
        <dbReference type="EMBL" id="ANQ14080.1"/>
    </source>
</evidence>
<keyword evidence="10" id="KW-0378">Hydrolase</keyword>
<evidence type="ECO:0000256" key="2">
    <source>
        <dbReference type="ARBA" id="ARBA00004651"/>
    </source>
</evidence>
<dbReference type="Gene3D" id="1.10.287.130">
    <property type="match status" value="1"/>
</dbReference>
<dbReference type="GO" id="GO:0005886">
    <property type="term" value="C:plasma membrane"/>
    <property type="evidence" value="ECO:0007669"/>
    <property type="project" value="UniProtKB-SubCell"/>
</dbReference>
<dbReference type="Pfam" id="PF00512">
    <property type="entry name" value="HisKA"/>
    <property type="match status" value="1"/>
</dbReference>
<dbReference type="SMART" id="SM00387">
    <property type="entry name" value="HATPase_c"/>
    <property type="match status" value="1"/>
</dbReference>
<evidence type="ECO:0000256" key="17">
    <source>
        <dbReference type="SAM" id="Coils"/>
    </source>
</evidence>
<dbReference type="InterPro" id="IPR011006">
    <property type="entry name" value="CheY-like_superfamily"/>
</dbReference>
<dbReference type="InterPro" id="IPR003660">
    <property type="entry name" value="HAMP_dom"/>
</dbReference>
<dbReference type="InterPro" id="IPR003594">
    <property type="entry name" value="HATPase_dom"/>
</dbReference>
<evidence type="ECO:0000256" key="4">
    <source>
        <dbReference type="ARBA" id="ARBA00022475"/>
    </source>
</evidence>
<dbReference type="SMART" id="SM00388">
    <property type="entry name" value="HisKA"/>
    <property type="match status" value="1"/>
</dbReference>
<sequence length="782" mass="86842">MSKISSLMESILQKKRLNEHRLAYRILVLFLLISALLVVISTSLRVFSDYRAEQNNIITRLKLIESSQIDGITKSLWNLDKEQVRLQLQGIMNFPDIQAVVLDSVDWRGEISFGHVPANAKASAGLTLFPIYYKERGAQPRQLGTLKVYQDLEAVKVRLFHEAIWSLAIQAFLIIAIGLVLLVIVHINITRHLERMAVFAQEIGKGNLSKPLKLSRSNHLHHTDELDEVANSINDMRLAIIKDIQRREQEEQELRYSRDQLQEQVERRTRNLLEAKEAAESASQAKSKFLATMSHEIRTPLNGILGMVQLMSQSPMSEEQKHQLETIYYSGDALLEILNGLLDYARLEEGAYILEQQPFSLNHLIQTSCHLFSARASEKGLNLSYKEDDSVTDAYIGAVGALRQVLTNLISNAVKFTGHGSIEVKAKLIAPPDSSTEQQIITEQWLHISVTDSGIGISRDDCAKIFERFSQADDSIARKFGGTGLGLSISQKLIENMGGEIGVESQLGNGSCFWFTVPLKIAHGQPEKLTFTTTASLEQRLSILLVEDMPINQEVTKSLLARDGHQVTIASDGFQALSILSQQAFDVVLLDVQLPGMSGIEVARELKISGGLNDNTPLIALTANVQPANIIEYHNVGISSVVSKPVKIDKLYQAIAEAVNCEIDETSAQSTSMIDEAIFNSHVKLLGQDRVNNLCTIFAKSITKIIPKISQGIQSRDYYEVNQQAHRLAADAESIGATQFAKALRAIESLADSRGDWPTLDTKFEEIESLAKLTVEELGINV</sequence>
<proteinExistence type="predicted"/>
<keyword evidence="6" id="KW-0808">Transferase</keyword>
<feature type="domain" description="Response regulatory" evidence="20">
    <location>
        <begin position="542"/>
        <end position="659"/>
    </location>
</feature>
<dbReference type="CDD" id="cd17546">
    <property type="entry name" value="REC_hyHK_CKI1_RcsC-like"/>
    <property type="match status" value="1"/>
</dbReference>
<dbReference type="InterPro" id="IPR036641">
    <property type="entry name" value="HPT_dom_sf"/>
</dbReference>
<feature type="transmembrane region" description="Helical" evidence="18">
    <location>
        <begin position="22"/>
        <end position="44"/>
    </location>
</feature>
<dbReference type="CDD" id="cd06225">
    <property type="entry name" value="HAMP"/>
    <property type="match status" value="1"/>
</dbReference>
<keyword evidence="8" id="KW-0547">Nucleotide-binding</keyword>
<dbReference type="EC" id="2.7.13.3" evidence="3"/>
<dbReference type="KEGG" id="vna:PN96_19530"/>
<keyword evidence="11" id="KW-0067">ATP-binding</keyword>
<evidence type="ECO:0000256" key="16">
    <source>
        <dbReference type="PROSITE-ProRule" id="PRU00169"/>
    </source>
</evidence>
<name>A0AAN0Y6J5_VIBNA</name>
<evidence type="ECO:0000256" key="3">
    <source>
        <dbReference type="ARBA" id="ARBA00012438"/>
    </source>
</evidence>
<dbReference type="SUPFAM" id="SSF47384">
    <property type="entry name" value="Homodimeric domain of signal transducing histidine kinase"/>
    <property type="match status" value="1"/>
</dbReference>
<evidence type="ECO:0000259" key="21">
    <source>
        <dbReference type="PROSITE" id="PS50885"/>
    </source>
</evidence>
<protein>
    <recommendedName>
        <fullName evidence="3">histidine kinase</fullName>
        <ecNumber evidence="3">2.7.13.3</ecNumber>
    </recommendedName>
</protein>
<evidence type="ECO:0000256" key="1">
    <source>
        <dbReference type="ARBA" id="ARBA00000085"/>
    </source>
</evidence>
<evidence type="ECO:0000259" key="22">
    <source>
        <dbReference type="PROSITE" id="PS50894"/>
    </source>
</evidence>
<dbReference type="InterPro" id="IPR033414">
    <property type="entry name" value="Sensor_dom"/>
</dbReference>
<dbReference type="Gene3D" id="6.10.340.10">
    <property type="match status" value="1"/>
</dbReference>
<evidence type="ECO:0000256" key="6">
    <source>
        <dbReference type="ARBA" id="ARBA00022679"/>
    </source>
</evidence>
<evidence type="ECO:0000256" key="13">
    <source>
        <dbReference type="ARBA" id="ARBA00023012"/>
    </source>
</evidence>
<dbReference type="Proteomes" id="UP000092741">
    <property type="component" value="Chromosome 2"/>
</dbReference>
<dbReference type="PRINTS" id="PR00344">
    <property type="entry name" value="BCTRLSENSOR"/>
</dbReference>
<evidence type="ECO:0000259" key="20">
    <source>
        <dbReference type="PROSITE" id="PS50110"/>
    </source>
</evidence>
<dbReference type="SUPFAM" id="SSF52172">
    <property type="entry name" value="CheY-like"/>
    <property type="match status" value="1"/>
</dbReference>
<feature type="coiled-coil region" evidence="17">
    <location>
        <begin position="244"/>
        <end position="282"/>
    </location>
</feature>
<dbReference type="PROSITE" id="PS50885">
    <property type="entry name" value="HAMP"/>
    <property type="match status" value="1"/>
</dbReference>
<dbReference type="SMART" id="SM00448">
    <property type="entry name" value="REC"/>
    <property type="match status" value="1"/>
</dbReference>
<keyword evidence="17" id="KW-0175">Coiled coil</keyword>
<dbReference type="InterPro" id="IPR036097">
    <property type="entry name" value="HisK_dim/P_sf"/>
</dbReference>
<keyword evidence="4" id="KW-1003">Cell membrane</keyword>
<comment type="subcellular location">
    <subcellularLocation>
        <location evidence="2">Cell membrane</location>
        <topology evidence="2">Multi-pass membrane protein</topology>
    </subcellularLocation>
</comment>
<evidence type="ECO:0000256" key="11">
    <source>
        <dbReference type="ARBA" id="ARBA00022840"/>
    </source>
</evidence>
<keyword evidence="5 16" id="KW-0597">Phosphoprotein</keyword>
<dbReference type="PANTHER" id="PTHR45339">
    <property type="entry name" value="HYBRID SIGNAL TRANSDUCTION HISTIDINE KINASE J"/>
    <property type="match status" value="1"/>
</dbReference>
<dbReference type="Gene3D" id="3.40.50.2300">
    <property type="match status" value="1"/>
</dbReference>
<gene>
    <name evidence="23" type="ORF">BA890_15035</name>
</gene>
<dbReference type="EMBL" id="CP016346">
    <property type="protein sequence ID" value="ANQ14080.1"/>
    <property type="molecule type" value="Genomic_DNA"/>
</dbReference>
<accession>A0AAN0Y6J5</accession>
<reference evidence="23 24" key="1">
    <citation type="submission" date="2016-07" db="EMBL/GenBank/DDBJ databases">
        <title>Developing Vibrio natriegens as a novel, fast-growing host for biotechnology.</title>
        <authorList>
            <person name="Weinstock M.T."/>
            <person name="Hesek E.D."/>
            <person name="Wilson C.M."/>
            <person name="Gibson D.G."/>
        </authorList>
    </citation>
    <scope>NUCLEOTIDE SEQUENCE [LARGE SCALE GENOMIC DNA]</scope>
    <source>
        <strain evidence="23 24">ATCC 14048</strain>
    </source>
</reference>
<dbReference type="InterPro" id="IPR001789">
    <property type="entry name" value="Sig_transdc_resp-reg_receiver"/>
</dbReference>
<keyword evidence="9" id="KW-0418">Kinase</keyword>
<evidence type="ECO:0000256" key="18">
    <source>
        <dbReference type="SAM" id="Phobius"/>
    </source>
</evidence>
<dbReference type="Gene3D" id="1.20.120.160">
    <property type="entry name" value="HPT domain"/>
    <property type="match status" value="1"/>
</dbReference>
<feature type="modified residue" description="Phosphohistidine" evidence="15">
    <location>
        <position position="726"/>
    </location>
</feature>
<comment type="catalytic activity">
    <reaction evidence="1">
        <text>ATP + protein L-histidine = ADP + protein N-phospho-L-histidine.</text>
        <dbReference type="EC" id="2.7.13.3"/>
    </reaction>
</comment>
<evidence type="ECO:0000256" key="9">
    <source>
        <dbReference type="ARBA" id="ARBA00022777"/>
    </source>
</evidence>
<evidence type="ECO:0000256" key="7">
    <source>
        <dbReference type="ARBA" id="ARBA00022692"/>
    </source>
</evidence>
<evidence type="ECO:0000256" key="5">
    <source>
        <dbReference type="ARBA" id="ARBA00022553"/>
    </source>
</evidence>
<dbReference type="Pfam" id="PF17149">
    <property type="entry name" value="CHASE5"/>
    <property type="match status" value="1"/>
</dbReference>
<evidence type="ECO:0000256" key="12">
    <source>
        <dbReference type="ARBA" id="ARBA00022989"/>
    </source>
</evidence>
<dbReference type="SMART" id="SM00304">
    <property type="entry name" value="HAMP"/>
    <property type="match status" value="1"/>
</dbReference>
<dbReference type="PROSITE" id="PS50109">
    <property type="entry name" value="HIS_KIN"/>
    <property type="match status" value="1"/>
</dbReference>
<dbReference type="Pfam" id="PF02518">
    <property type="entry name" value="HATPase_c"/>
    <property type="match status" value="1"/>
</dbReference>
<dbReference type="SUPFAM" id="SSF55874">
    <property type="entry name" value="ATPase domain of HSP90 chaperone/DNA topoisomerase II/histidine kinase"/>
    <property type="match status" value="1"/>
</dbReference>
<dbReference type="PROSITE" id="PS50110">
    <property type="entry name" value="RESPONSE_REGULATORY"/>
    <property type="match status" value="1"/>
</dbReference>
<feature type="modified residue" description="4-aspartylphosphate" evidence="16">
    <location>
        <position position="591"/>
    </location>
</feature>
<evidence type="ECO:0000256" key="10">
    <source>
        <dbReference type="ARBA" id="ARBA00022801"/>
    </source>
</evidence>
<dbReference type="GeneID" id="70915031"/>
<dbReference type="RefSeq" id="WP_020333870.1">
    <property type="nucleotide sequence ID" value="NZ_ATFJ01000012.1"/>
</dbReference>
<evidence type="ECO:0000256" key="8">
    <source>
        <dbReference type="ARBA" id="ARBA00022741"/>
    </source>
</evidence>
<dbReference type="PANTHER" id="PTHR45339:SF1">
    <property type="entry name" value="HYBRID SIGNAL TRANSDUCTION HISTIDINE KINASE J"/>
    <property type="match status" value="1"/>
</dbReference>
<feature type="domain" description="HAMP" evidence="21">
    <location>
        <begin position="187"/>
        <end position="245"/>
    </location>
</feature>
<dbReference type="FunFam" id="3.30.565.10:FF:000010">
    <property type="entry name" value="Sensor histidine kinase RcsC"/>
    <property type="match status" value="1"/>
</dbReference>
<dbReference type="GO" id="GO:0016787">
    <property type="term" value="F:hydrolase activity"/>
    <property type="evidence" value="ECO:0007669"/>
    <property type="project" value="UniProtKB-KW"/>
</dbReference>
<dbReference type="CDD" id="cd16922">
    <property type="entry name" value="HATPase_EvgS-ArcB-TorS-like"/>
    <property type="match status" value="1"/>
</dbReference>
<keyword evidence="7 18" id="KW-0812">Transmembrane</keyword>
<evidence type="ECO:0000256" key="15">
    <source>
        <dbReference type="PROSITE-ProRule" id="PRU00110"/>
    </source>
</evidence>
<dbReference type="InterPro" id="IPR008207">
    <property type="entry name" value="Sig_transdc_His_kin_Hpt_dom"/>
</dbReference>
<dbReference type="Pfam" id="PF00072">
    <property type="entry name" value="Response_reg"/>
    <property type="match status" value="1"/>
</dbReference>
<dbReference type="PROSITE" id="PS50894">
    <property type="entry name" value="HPT"/>
    <property type="match status" value="1"/>
</dbReference>
<feature type="domain" description="HPt" evidence="22">
    <location>
        <begin position="687"/>
        <end position="782"/>
    </location>
</feature>
<dbReference type="GO" id="GO:0000155">
    <property type="term" value="F:phosphorelay sensor kinase activity"/>
    <property type="evidence" value="ECO:0007669"/>
    <property type="project" value="InterPro"/>
</dbReference>
<keyword evidence="14 18" id="KW-0472">Membrane</keyword>
<feature type="transmembrane region" description="Helical" evidence="18">
    <location>
        <begin position="163"/>
        <end position="187"/>
    </location>
</feature>
<dbReference type="AlphaFoldDB" id="A0AAN0Y6J5"/>
<dbReference type="CDD" id="cd00082">
    <property type="entry name" value="HisKA"/>
    <property type="match status" value="1"/>
</dbReference>
<dbReference type="FunFam" id="1.10.287.130:FF:000004">
    <property type="entry name" value="Ethylene receptor 1"/>
    <property type="match status" value="1"/>
</dbReference>
<dbReference type="Gene3D" id="3.30.565.10">
    <property type="entry name" value="Histidine kinase-like ATPase, C-terminal domain"/>
    <property type="match status" value="1"/>
</dbReference>